<feature type="domain" description="Cytochrome c" evidence="8">
    <location>
        <begin position="184"/>
        <end position="264"/>
    </location>
</feature>
<evidence type="ECO:0000313" key="10">
    <source>
        <dbReference type="Proteomes" id="UP000031572"/>
    </source>
</evidence>
<comment type="caution">
    <text evidence="9">The sequence shown here is derived from an EMBL/GenBank/DDBJ whole genome shotgun (WGS) entry which is preliminary data.</text>
</comment>
<dbReference type="PANTHER" id="PTHR33751:SF9">
    <property type="entry name" value="CYTOCHROME C4"/>
    <property type="match status" value="1"/>
</dbReference>
<keyword evidence="7" id="KW-1133">Transmembrane helix</keyword>
<keyword evidence="2 6" id="KW-0349">Heme</keyword>
<keyword evidence="7" id="KW-0472">Membrane</keyword>
<keyword evidence="10" id="KW-1185">Reference proteome</keyword>
<sequence>MSGSEQLFSLKNPWFVGSVAAVAGTALVAALVGFVWMPYAQNDKSIGGLWDAICRAAGAPGPAAAPADVGSGRVHSSDVIVVPQMISEDRISVGRGATLALRCTMCHGARGMSGANTPNLAGQNAESVYKQLRDFQSGHRISEIMAPHVRNLSDQDMRDLAAYYADLPRLAPPPTLVEQLRAPVIVQIGSPMRNIPPCVSCHGGSDRKTASPTLDGEPAQYLHTQLAAFANGTRHNDIHGQMRNVVRQMTPEEIKAVVDYYSRR</sequence>
<keyword evidence="3 6" id="KW-0479">Metal-binding</keyword>
<accession>A0A0C1YM33</accession>
<dbReference type="Pfam" id="PF00034">
    <property type="entry name" value="Cytochrom_C"/>
    <property type="match status" value="2"/>
</dbReference>
<gene>
    <name evidence="9" type="ORF">TSA66_13290</name>
</gene>
<keyword evidence="7" id="KW-0812">Transmembrane</keyword>
<evidence type="ECO:0000256" key="2">
    <source>
        <dbReference type="ARBA" id="ARBA00022617"/>
    </source>
</evidence>
<dbReference type="EMBL" id="JWJG01000028">
    <property type="protein sequence ID" value="KIF81557.1"/>
    <property type="molecule type" value="Genomic_DNA"/>
</dbReference>
<dbReference type="AlphaFoldDB" id="A0A0C1YM33"/>
<feature type="transmembrane region" description="Helical" evidence="7">
    <location>
        <begin position="14"/>
        <end position="36"/>
    </location>
</feature>
<evidence type="ECO:0000256" key="5">
    <source>
        <dbReference type="ARBA" id="ARBA00023004"/>
    </source>
</evidence>
<feature type="domain" description="Cytochrome c" evidence="8">
    <location>
        <begin position="91"/>
        <end position="168"/>
    </location>
</feature>
<evidence type="ECO:0000256" key="3">
    <source>
        <dbReference type="ARBA" id="ARBA00022723"/>
    </source>
</evidence>
<dbReference type="SUPFAM" id="SSF46626">
    <property type="entry name" value="Cytochrome c"/>
    <property type="match status" value="2"/>
</dbReference>
<dbReference type="InterPro" id="IPR009056">
    <property type="entry name" value="Cyt_c-like_dom"/>
</dbReference>
<keyword evidence="5 6" id="KW-0408">Iron</keyword>
<evidence type="ECO:0000259" key="8">
    <source>
        <dbReference type="PROSITE" id="PS51007"/>
    </source>
</evidence>
<proteinExistence type="predicted"/>
<evidence type="ECO:0000256" key="6">
    <source>
        <dbReference type="PROSITE-ProRule" id="PRU00433"/>
    </source>
</evidence>
<keyword evidence="4" id="KW-0249">Electron transport</keyword>
<keyword evidence="1" id="KW-0813">Transport</keyword>
<organism evidence="9 10">
    <name type="scientific">Noviherbaspirillum autotrophicum</name>
    <dbReference type="NCBI Taxonomy" id="709839"/>
    <lineage>
        <taxon>Bacteria</taxon>
        <taxon>Pseudomonadati</taxon>
        <taxon>Pseudomonadota</taxon>
        <taxon>Betaproteobacteria</taxon>
        <taxon>Burkholderiales</taxon>
        <taxon>Oxalobacteraceae</taxon>
        <taxon>Noviherbaspirillum</taxon>
    </lineage>
</organism>
<dbReference type="InterPro" id="IPR050597">
    <property type="entry name" value="Cytochrome_c_Oxidase_Subunit"/>
</dbReference>
<evidence type="ECO:0000256" key="1">
    <source>
        <dbReference type="ARBA" id="ARBA00022448"/>
    </source>
</evidence>
<dbReference type="RefSeq" id="WP_040040381.1">
    <property type="nucleotide sequence ID" value="NZ_JWJG01000028.1"/>
</dbReference>
<dbReference type="PROSITE" id="PS51007">
    <property type="entry name" value="CYTC"/>
    <property type="match status" value="2"/>
</dbReference>
<dbReference type="GO" id="GO:0046872">
    <property type="term" value="F:metal ion binding"/>
    <property type="evidence" value="ECO:0007669"/>
    <property type="project" value="UniProtKB-KW"/>
</dbReference>
<dbReference type="InterPro" id="IPR036909">
    <property type="entry name" value="Cyt_c-like_dom_sf"/>
</dbReference>
<dbReference type="GO" id="GO:0020037">
    <property type="term" value="F:heme binding"/>
    <property type="evidence" value="ECO:0007669"/>
    <property type="project" value="InterPro"/>
</dbReference>
<dbReference type="GO" id="GO:0009055">
    <property type="term" value="F:electron transfer activity"/>
    <property type="evidence" value="ECO:0007669"/>
    <property type="project" value="InterPro"/>
</dbReference>
<evidence type="ECO:0000256" key="7">
    <source>
        <dbReference type="SAM" id="Phobius"/>
    </source>
</evidence>
<dbReference type="Gene3D" id="1.10.760.10">
    <property type="entry name" value="Cytochrome c-like domain"/>
    <property type="match status" value="2"/>
</dbReference>
<reference evidence="9 10" key="1">
    <citation type="submission" date="2014-12" db="EMBL/GenBank/DDBJ databases">
        <title>Denitrispirillum autotrophicum gen. nov., sp. nov., Denitrifying, Facultatively Autotrophic Bacteria Isolated from Rice Paddy Soil.</title>
        <authorList>
            <person name="Ishii S."/>
            <person name="Ashida N."/>
            <person name="Ohno H."/>
            <person name="Otsuka S."/>
            <person name="Yokota A."/>
            <person name="Senoo K."/>
        </authorList>
    </citation>
    <scope>NUCLEOTIDE SEQUENCE [LARGE SCALE GENOMIC DNA]</scope>
    <source>
        <strain evidence="9 10">TSA66</strain>
    </source>
</reference>
<dbReference type="PANTHER" id="PTHR33751">
    <property type="entry name" value="CBB3-TYPE CYTOCHROME C OXIDASE SUBUNIT FIXP"/>
    <property type="match status" value="1"/>
</dbReference>
<dbReference type="STRING" id="709839.TSA66_13290"/>
<dbReference type="OrthoDB" id="9773456at2"/>
<evidence type="ECO:0000313" key="9">
    <source>
        <dbReference type="EMBL" id="KIF81557.1"/>
    </source>
</evidence>
<evidence type="ECO:0000256" key="4">
    <source>
        <dbReference type="ARBA" id="ARBA00022982"/>
    </source>
</evidence>
<protein>
    <submittedName>
        <fullName evidence="9">Cytochrome C</fullName>
    </submittedName>
</protein>
<dbReference type="Proteomes" id="UP000031572">
    <property type="component" value="Unassembled WGS sequence"/>
</dbReference>
<name>A0A0C1YM33_9BURK</name>